<keyword evidence="9 11" id="KW-0472">Membrane</keyword>
<organism evidence="17 18">
    <name type="scientific">Helicobacter macacae MIT 99-5501</name>
    <dbReference type="NCBI Taxonomy" id="1357400"/>
    <lineage>
        <taxon>Bacteria</taxon>
        <taxon>Pseudomonadati</taxon>
        <taxon>Campylobacterota</taxon>
        <taxon>Epsilonproteobacteria</taxon>
        <taxon>Campylobacterales</taxon>
        <taxon>Helicobacteraceae</taxon>
        <taxon>Helicobacter</taxon>
    </lineage>
</organism>
<protein>
    <submittedName>
        <fullName evidence="17">Uncharacterized protein</fullName>
    </submittedName>
</protein>
<evidence type="ECO:0000313" key="17">
    <source>
        <dbReference type="EMBL" id="ETD22182.1"/>
    </source>
</evidence>
<dbReference type="PANTHER" id="PTHR32552:SF81">
    <property type="entry name" value="TONB-DEPENDENT OUTER MEMBRANE RECEPTOR"/>
    <property type="match status" value="1"/>
</dbReference>
<evidence type="ECO:0000256" key="4">
    <source>
        <dbReference type="ARBA" id="ARBA00022496"/>
    </source>
</evidence>
<dbReference type="Pfam" id="PF07715">
    <property type="entry name" value="Plug"/>
    <property type="match status" value="1"/>
</dbReference>
<evidence type="ECO:0000313" key="18">
    <source>
        <dbReference type="Proteomes" id="UP000018731"/>
    </source>
</evidence>
<keyword evidence="8 12" id="KW-0798">TonB box</keyword>
<dbReference type="GO" id="GO:0009279">
    <property type="term" value="C:cell outer membrane"/>
    <property type="evidence" value="ECO:0007669"/>
    <property type="project" value="UniProtKB-SubCell"/>
</dbReference>
<dbReference type="GO" id="GO:0006826">
    <property type="term" value="P:iron ion transport"/>
    <property type="evidence" value="ECO:0007669"/>
    <property type="project" value="UniProtKB-KW"/>
</dbReference>
<dbReference type="InterPro" id="IPR036942">
    <property type="entry name" value="Beta-barrel_TonB_sf"/>
</dbReference>
<dbReference type="Proteomes" id="UP000018731">
    <property type="component" value="Unassembled WGS sequence"/>
</dbReference>
<feature type="region of interest" description="Disordered" evidence="13">
    <location>
        <begin position="25"/>
        <end position="60"/>
    </location>
</feature>
<dbReference type="HOGENOM" id="CLU_008287_15_2_7"/>
<reference evidence="17 18" key="1">
    <citation type="journal article" date="2014" name="Genome Announc.">
        <title>Draft genome sequences of six enterohepatic helicobacter species isolated from humans and one from rhesus macaques.</title>
        <authorList>
            <person name="Shen Z."/>
            <person name="Sheh A."/>
            <person name="Young S.K."/>
            <person name="Abouelliel A."/>
            <person name="Ward D.V."/>
            <person name="Earl A.M."/>
            <person name="Fox J.G."/>
        </authorList>
    </citation>
    <scope>NUCLEOTIDE SEQUENCE [LARGE SCALE GENOMIC DNA]</scope>
    <source>
        <strain evidence="17 18">MIT 99-5501</strain>
    </source>
</reference>
<dbReference type="SUPFAM" id="SSF56935">
    <property type="entry name" value="Porins"/>
    <property type="match status" value="1"/>
</dbReference>
<feature type="chain" id="PRO_5004768655" evidence="14">
    <location>
        <begin position="24"/>
        <end position="769"/>
    </location>
</feature>
<evidence type="ECO:0000256" key="13">
    <source>
        <dbReference type="SAM" id="MobiDB-lite"/>
    </source>
</evidence>
<evidence type="ECO:0000256" key="5">
    <source>
        <dbReference type="ARBA" id="ARBA00022692"/>
    </source>
</evidence>
<dbReference type="PROSITE" id="PS52016">
    <property type="entry name" value="TONB_DEPENDENT_REC_3"/>
    <property type="match status" value="1"/>
</dbReference>
<dbReference type="PATRIC" id="fig|1357400.3.peg.2591"/>
<keyword evidence="2 11" id="KW-0813">Transport</keyword>
<feature type="domain" description="TonB-dependent receptor-like beta-barrel" evidence="15">
    <location>
        <begin position="290"/>
        <end position="733"/>
    </location>
</feature>
<evidence type="ECO:0000256" key="6">
    <source>
        <dbReference type="ARBA" id="ARBA00023004"/>
    </source>
</evidence>
<dbReference type="PANTHER" id="PTHR32552">
    <property type="entry name" value="FERRICHROME IRON RECEPTOR-RELATED"/>
    <property type="match status" value="1"/>
</dbReference>
<name>V8C524_9HELI</name>
<evidence type="ECO:0000256" key="2">
    <source>
        <dbReference type="ARBA" id="ARBA00022448"/>
    </source>
</evidence>
<dbReference type="EMBL" id="AZJI01000010">
    <property type="protein sequence ID" value="ETD22182.1"/>
    <property type="molecule type" value="Genomic_DNA"/>
</dbReference>
<accession>V8C524</accession>
<feature type="compositionally biased region" description="Low complexity" evidence="13">
    <location>
        <begin position="25"/>
        <end position="47"/>
    </location>
</feature>
<keyword evidence="18" id="KW-1185">Reference proteome</keyword>
<evidence type="ECO:0000256" key="12">
    <source>
        <dbReference type="RuleBase" id="RU003357"/>
    </source>
</evidence>
<keyword evidence="14" id="KW-0732">Signal</keyword>
<sequence length="769" mass="84972">MNTLPKATKKLKLILLAATLANAQNPSVPSTLQSSPYSSTDSSQTTDSHTKHSTYEHLKPHELEKITTTANKYEAEVSSVNSSVQVIKEKQIANTNINSTDELGSAFAGLQIQNSDGASVFPMAVLRGVSSSDYYSTTLNLYVDGVPQSPNFIIQSLGDVEQVELLRGAQGTLYGENSQSGLISIRTKNPMKGNYANISLTGSKLYEDLNAYFGGVLIKDKLWGKANLRYTHENGFIKYGDKIRKTSDNILGGVALYYAPTSAFLATISYNFSFMPNNTKGFYLTKSQFENNATDFGYEISGDIPPLSNFAGITTPHIYAPNPWHKSLSNSASLKLEYDFGKHILASISSFSKSDSLLNVYPIVGTSPNTSKGYFATKQNGYFYNVTQALEELRLNSEYKNGIKTTFGAYYKYLQTDNGMRGFIADNGGGLTSFGFRANWNAMESINTAALFGDASFPIGRHFDIGVGARYQILRADMDAPVSPGAGITQPYKSHKIWHSFDPRISFGFSINDNAKIYISGTSATKQGGFAKFPYANSDQRPYNPEYIYSAELGSHLKFLDSRLRANLAVYYMFIKDRQSYVGNTTQQSIKNIGDAQSYGLDADISYYGERVSTGLGLNIGSASYTNSSKNAGYLDFYNATQSQNQQVPYDVRGKGLKFSPLLSLSANVDWNFLRVGGGAHRFYLGGNLRFYTKQYFEDLSRSDDLAQKPYAVLDLFARYEVKNLSLKIFAQNATNTKYALYSRSFNGMATYYMVGNPWNLGAQIAIKY</sequence>
<evidence type="ECO:0000259" key="16">
    <source>
        <dbReference type="Pfam" id="PF07715"/>
    </source>
</evidence>
<feature type="domain" description="TonB-dependent receptor plug" evidence="16">
    <location>
        <begin position="78"/>
        <end position="181"/>
    </location>
</feature>
<keyword evidence="6" id="KW-0408">Iron</keyword>
<dbReference type="InterPro" id="IPR012910">
    <property type="entry name" value="Plug_dom"/>
</dbReference>
<keyword evidence="3 11" id="KW-1134">Transmembrane beta strand</keyword>
<evidence type="ECO:0000256" key="8">
    <source>
        <dbReference type="ARBA" id="ARBA00023077"/>
    </source>
</evidence>
<dbReference type="STRING" id="1357400.HMPREF2086_01909"/>
<evidence type="ECO:0000256" key="9">
    <source>
        <dbReference type="ARBA" id="ARBA00023136"/>
    </source>
</evidence>
<dbReference type="Gene3D" id="2.40.170.20">
    <property type="entry name" value="TonB-dependent receptor, beta-barrel domain"/>
    <property type="match status" value="1"/>
</dbReference>
<proteinExistence type="inferred from homology"/>
<comment type="caution">
    <text evidence="17">The sequence shown here is derived from an EMBL/GenBank/DDBJ whole genome shotgun (WGS) entry which is preliminary data.</text>
</comment>
<evidence type="ECO:0000256" key="11">
    <source>
        <dbReference type="PROSITE-ProRule" id="PRU01360"/>
    </source>
</evidence>
<evidence type="ECO:0000256" key="7">
    <source>
        <dbReference type="ARBA" id="ARBA00023065"/>
    </source>
</evidence>
<feature type="compositionally biased region" description="Basic and acidic residues" evidence="13">
    <location>
        <begin position="48"/>
        <end position="60"/>
    </location>
</feature>
<dbReference type="InterPro" id="IPR039426">
    <property type="entry name" value="TonB-dep_rcpt-like"/>
</dbReference>
<dbReference type="InterPro" id="IPR000531">
    <property type="entry name" value="Beta-barrel_TonB"/>
</dbReference>
<comment type="subcellular location">
    <subcellularLocation>
        <location evidence="1 11">Cell outer membrane</location>
        <topology evidence="1 11">Multi-pass membrane protein</topology>
    </subcellularLocation>
</comment>
<keyword evidence="4" id="KW-0410">Iron transport</keyword>
<dbReference type="AlphaFoldDB" id="V8C524"/>
<keyword evidence="7" id="KW-0406">Ion transport</keyword>
<evidence type="ECO:0000256" key="1">
    <source>
        <dbReference type="ARBA" id="ARBA00004571"/>
    </source>
</evidence>
<keyword evidence="10 11" id="KW-0998">Cell outer membrane</keyword>
<dbReference type="RefSeq" id="WP_023928743.1">
    <property type="nucleotide sequence ID" value="NZ_KI669456.1"/>
</dbReference>
<dbReference type="Pfam" id="PF00593">
    <property type="entry name" value="TonB_dep_Rec_b-barrel"/>
    <property type="match status" value="1"/>
</dbReference>
<keyword evidence="5 11" id="KW-0812">Transmembrane</keyword>
<evidence type="ECO:0000256" key="3">
    <source>
        <dbReference type="ARBA" id="ARBA00022452"/>
    </source>
</evidence>
<evidence type="ECO:0000256" key="14">
    <source>
        <dbReference type="SAM" id="SignalP"/>
    </source>
</evidence>
<evidence type="ECO:0000259" key="15">
    <source>
        <dbReference type="Pfam" id="PF00593"/>
    </source>
</evidence>
<comment type="similarity">
    <text evidence="11 12">Belongs to the TonB-dependent receptor family.</text>
</comment>
<feature type="signal peptide" evidence="14">
    <location>
        <begin position="1"/>
        <end position="23"/>
    </location>
</feature>
<gene>
    <name evidence="17" type="ORF">HMPREF2086_01909</name>
</gene>
<dbReference type="eggNOG" id="COG4771">
    <property type="taxonomic scope" value="Bacteria"/>
</dbReference>
<evidence type="ECO:0000256" key="10">
    <source>
        <dbReference type="ARBA" id="ARBA00023237"/>
    </source>
</evidence>